<dbReference type="OrthoDB" id="5590282at2759"/>
<keyword evidence="8" id="KW-0931">ER-Golgi transport</keyword>
<feature type="domain" description="Cyclin C-terminal" evidence="15">
    <location>
        <begin position="171"/>
        <end position="257"/>
    </location>
</feature>
<dbReference type="InterPro" id="IPR004367">
    <property type="entry name" value="Cyclin_C-dom"/>
</dbReference>
<protein>
    <recommendedName>
        <fullName evidence="15">Cyclin C-terminal domain-containing protein</fullName>
    </recommendedName>
</protein>
<evidence type="ECO:0000256" key="7">
    <source>
        <dbReference type="ARBA" id="ARBA00022824"/>
    </source>
</evidence>
<dbReference type="CDD" id="cd20544">
    <property type="entry name" value="CYCLIN_AtCycD-like_rpt2"/>
    <property type="match status" value="1"/>
</dbReference>
<evidence type="ECO:0000256" key="13">
    <source>
        <dbReference type="ARBA" id="ARBA00023170"/>
    </source>
</evidence>
<keyword evidence="13" id="KW-0675">Receptor</keyword>
<evidence type="ECO:0000313" key="17">
    <source>
        <dbReference type="Proteomes" id="UP000631114"/>
    </source>
</evidence>
<evidence type="ECO:0000256" key="2">
    <source>
        <dbReference type="ARBA" id="ARBA00009065"/>
    </source>
</evidence>
<evidence type="ECO:0000256" key="5">
    <source>
        <dbReference type="ARBA" id="ARBA00022618"/>
    </source>
</evidence>
<comment type="subcellular location">
    <subcellularLocation>
        <location evidence="1">Endoplasmic reticulum membrane</location>
        <topology evidence="1">Multi-pass membrane protein</topology>
    </subcellularLocation>
</comment>
<name>A0A835IQ01_9MAGN</name>
<gene>
    <name evidence="16" type="ORF">IFM89_020392</name>
</gene>
<keyword evidence="9" id="KW-0653">Protein transport</keyword>
<comment type="similarity">
    <text evidence="3">Belongs to the ERD2 family.</text>
</comment>
<keyword evidence="17" id="KW-1185">Reference proteome</keyword>
<dbReference type="Proteomes" id="UP000631114">
    <property type="component" value="Unassembled WGS sequence"/>
</dbReference>
<dbReference type="InterPro" id="IPR000133">
    <property type="entry name" value="ER_ret_rcpt"/>
</dbReference>
<dbReference type="PANTHER" id="PTHR10177">
    <property type="entry name" value="CYCLINS"/>
    <property type="match status" value="1"/>
</dbReference>
<sequence>MERWKERAKSVEARSKLSITQIVAKMGSSSPYQSEESLSGLFSYQSRKPPSPSQFQGPPKLKAAPVYILNWIYRYFVEKQFSPWISCVSGFVQTALYADFFYYYFLRGGSVTSDGLSVGAGVQQEVPLQPLRARLEVRPVCESKFIFEARTILRMELLVLSTLNWRMQAIIPFSFMDYFLWKFNHDQPPLRSSISQSVDIILSILKGIEHLNFRPSEVAAAVAISVLRETQTVDVDKALRQHLERVLKCIKLIQDVSLISGAIKVANGASVPYVPQSPIGVLDAACLSYKSDDLTVGSCANSSHSSPEGQSHEIKFRPTCICIAQNATTGDFPVLSYFLSLYCCLASVCAIEFAGPSLSNKKCRINAVLPIPLYICCGSSMVGLWGSEDGLFHHVYKWLWSSNGNVAADPICYISEPTNQEEATN</sequence>
<comment type="similarity">
    <text evidence="2">Belongs to the cyclin family. Cyclin D subfamily.</text>
</comment>
<dbReference type="Pfam" id="PF02984">
    <property type="entry name" value="Cyclin_C"/>
    <property type="match status" value="1"/>
</dbReference>
<dbReference type="AlphaFoldDB" id="A0A835IQ01"/>
<keyword evidence="4" id="KW-0813">Transport</keyword>
<evidence type="ECO:0000256" key="3">
    <source>
        <dbReference type="ARBA" id="ARBA00010120"/>
    </source>
</evidence>
<evidence type="ECO:0000256" key="11">
    <source>
        <dbReference type="ARBA" id="ARBA00023127"/>
    </source>
</evidence>
<evidence type="ECO:0000256" key="6">
    <source>
        <dbReference type="ARBA" id="ARBA00022692"/>
    </source>
</evidence>
<keyword evidence="7" id="KW-0256">Endoplasmic reticulum</keyword>
<evidence type="ECO:0000259" key="15">
    <source>
        <dbReference type="Pfam" id="PF02984"/>
    </source>
</evidence>
<keyword evidence="6" id="KW-0812">Transmembrane</keyword>
<dbReference type="Gene3D" id="1.10.472.10">
    <property type="entry name" value="Cyclin-like"/>
    <property type="match status" value="1"/>
</dbReference>
<dbReference type="GO" id="GO:0006621">
    <property type="term" value="P:protein retention in ER lumen"/>
    <property type="evidence" value="ECO:0007669"/>
    <property type="project" value="InterPro"/>
</dbReference>
<organism evidence="16 17">
    <name type="scientific">Coptis chinensis</name>
    <dbReference type="NCBI Taxonomy" id="261450"/>
    <lineage>
        <taxon>Eukaryota</taxon>
        <taxon>Viridiplantae</taxon>
        <taxon>Streptophyta</taxon>
        <taxon>Embryophyta</taxon>
        <taxon>Tracheophyta</taxon>
        <taxon>Spermatophyta</taxon>
        <taxon>Magnoliopsida</taxon>
        <taxon>Ranunculales</taxon>
        <taxon>Ranunculaceae</taxon>
        <taxon>Coptidoideae</taxon>
        <taxon>Coptis</taxon>
    </lineage>
</organism>
<dbReference type="GO" id="GO:0046923">
    <property type="term" value="F:ER retention sequence binding"/>
    <property type="evidence" value="ECO:0007669"/>
    <property type="project" value="InterPro"/>
</dbReference>
<dbReference type="GO" id="GO:0051301">
    <property type="term" value="P:cell division"/>
    <property type="evidence" value="ECO:0007669"/>
    <property type="project" value="UniProtKB-KW"/>
</dbReference>
<keyword evidence="10" id="KW-1133">Transmembrane helix</keyword>
<dbReference type="SUPFAM" id="SSF47954">
    <property type="entry name" value="Cyclin-like"/>
    <property type="match status" value="1"/>
</dbReference>
<dbReference type="GO" id="GO:0005789">
    <property type="term" value="C:endoplasmic reticulum membrane"/>
    <property type="evidence" value="ECO:0007669"/>
    <property type="project" value="UniProtKB-SubCell"/>
</dbReference>
<dbReference type="GO" id="GO:0016192">
    <property type="term" value="P:vesicle-mediated transport"/>
    <property type="evidence" value="ECO:0007669"/>
    <property type="project" value="UniProtKB-KW"/>
</dbReference>
<keyword evidence="12" id="KW-0472">Membrane</keyword>
<reference evidence="16 17" key="1">
    <citation type="submission" date="2020-10" db="EMBL/GenBank/DDBJ databases">
        <title>The Coptis chinensis genome and diversification of protoberbering-type alkaloids.</title>
        <authorList>
            <person name="Wang B."/>
            <person name="Shu S."/>
            <person name="Song C."/>
            <person name="Liu Y."/>
        </authorList>
    </citation>
    <scope>NUCLEOTIDE SEQUENCE [LARGE SCALE GENOMIC DNA]</scope>
    <source>
        <strain evidence="16">HL-2020</strain>
        <tissue evidence="16">Leaf</tissue>
    </source>
</reference>
<dbReference type="EMBL" id="JADFTS010000002">
    <property type="protein sequence ID" value="KAF9621379.1"/>
    <property type="molecule type" value="Genomic_DNA"/>
</dbReference>
<evidence type="ECO:0000256" key="4">
    <source>
        <dbReference type="ARBA" id="ARBA00022448"/>
    </source>
</evidence>
<proteinExistence type="inferred from homology"/>
<dbReference type="PRINTS" id="PR00660">
    <property type="entry name" value="ERLUMENR"/>
</dbReference>
<dbReference type="GO" id="GO:0015031">
    <property type="term" value="P:protein transport"/>
    <property type="evidence" value="ECO:0007669"/>
    <property type="project" value="UniProtKB-KW"/>
</dbReference>
<evidence type="ECO:0000256" key="8">
    <source>
        <dbReference type="ARBA" id="ARBA00022892"/>
    </source>
</evidence>
<evidence type="ECO:0000256" key="10">
    <source>
        <dbReference type="ARBA" id="ARBA00022989"/>
    </source>
</evidence>
<evidence type="ECO:0000256" key="9">
    <source>
        <dbReference type="ARBA" id="ARBA00022927"/>
    </source>
</evidence>
<evidence type="ECO:0000256" key="14">
    <source>
        <dbReference type="ARBA" id="ARBA00023306"/>
    </source>
</evidence>
<dbReference type="FunFam" id="1.10.472.10:FF:000040">
    <property type="entry name" value="D6-type cyclin"/>
    <property type="match status" value="1"/>
</dbReference>
<keyword evidence="11" id="KW-0195">Cyclin</keyword>
<evidence type="ECO:0000313" key="16">
    <source>
        <dbReference type="EMBL" id="KAF9621379.1"/>
    </source>
</evidence>
<keyword evidence="14" id="KW-0131">Cell cycle</keyword>
<dbReference type="InterPro" id="IPR036915">
    <property type="entry name" value="Cyclin-like_sf"/>
</dbReference>
<comment type="caution">
    <text evidence="16">The sequence shown here is derived from an EMBL/GenBank/DDBJ whole genome shotgun (WGS) entry which is preliminary data.</text>
</comment>
<dbReference type="InterPro" id="IPR039361">
    <property type="entry name" value="Cyclin"/>
</dbReference>
<evidence type="ECO:0000256" key="1">
    <source>
        <dbReference type="ARBA" id="ARBA00004477"/>
    </source>
</evidence>
<accession>A0A835IQ01</accession>
<keyword evidence="5" id="KW-0132">Cell division</keyword>
<evidence type="ECO:0000256" key="12">
    <source>
        <dbReference type="ARBA" id="ARBA00023136"/>
    </source>
</evidence>